<sequence>MLKRWLPAHESFRVMQRCIPFTCGDISMCLGLGGVGVDVEFDKNICGVIGSVMKDKLITVENVIDEIKSLVQAEFVNVDNIFLEWRLREEDHENEMIRQALQLGDKRQSKKAHVDLKFASMQDLLKKLRNHGRHLRKMKKHMTKLREEILSRCHVGDEKDGENVHDKGGEAVHEEGDVKVEVEVCHHEDEIHDQVHKGFDLNSESDVGHFGEAVLFGGSTMMYFERHKYGHVKRITFNLLYAAHNLGLLFGMMLKCKDDEHPKFKAQCDITPIQPNLYDCDIIVLQMMELWDGEKKFDGNSMSNYTNVS</sequence>
<dbReference type="AlphaFoldDB" id="A0A4D6MKJ8"/>
<evidence type="ECO:0000313" key="2">
    <source>
        <dbReference type="Proteomes" id="UP000501690"/>
    </source>
</evidence>
<keyword evidence="2" id="KW-1185">Reference proteome</keyword>
<dbReference type="Proteomes" id="UP000501690">
    <property type="component" value="Linkage Group LG7"/>
</dbReference>
<organism evidence="1 2">
    <name type="scientific">Vigna unguiculata</name>
    <name type="common">Cowpea</name>
    <dbReference type="NCBI Taxonomy" id="3917"/>
    <lineage>
        <taxon>Eukaryota</taxon>
        <taxon>Viridiplantae</taxon>
        <taxon>Streptophyta</taxon>
        <taxon>Embryophyta</taxon>
        <taxon>Tracheophyta</taxon>
        <taxon>Spermatophyta</taxon>
        <taxon>Magnoliopsida</taxon>
        <taxon>eudicotyledons</taxon>
        <taxon>Gunneridae</taxon>
        <taxon>Pentapetalae</taxon>
        <taxon>rosids</taxon>
        <taxon>fabids</taxon>
        <taxon>Fabales</taxon>
        <taxon>Fabaceae</taxon>
        <taxon>Papilionoideae</taxon>
        <taxon>50 kb inversion clade</taxon>
        <taxon>NPAAA clade</taxon>
        <taxon>indigoferoid/millettioid clade</taxon>
        <taxon>Phaseoleae</taxon>
        <taxon>Vigna</taxon>
    </lineage>
</organism>
<proteinExistence type="predicted"/>
<name>A0A4D6MKJ8_VIGUN</name>
<gene>
    <name evidence="1" type="ORF">DEO72_LG7g1554</name>
</gene>
<dbReference type="EMBL" id="CP039351">
    <property type="protein sequence ID" value="QCE00265.1"/>
    <property type="molecule type" value="Genomic_DNA"/>
</dbReference>
<reference evidence="1 2" key="1">
    <citation type="submission" date="2019-04" db="EMBL/GenBank/DDBJ databases">
        <title>An improved genome assembly and genetic linkage map for asparagus bean, Vigna unguiculata ssp. sesquipedialis.</title>
        <authorList>
            <person name="Xia Q."/>
            <person name="Zhang R."/>
            <person name="Dong Y."/>
        </authorList>
    </citation>
    <scope>NUCLEOTIDE SEQUENCE [LARGE SCALE GENOMIC DNA]</scope>
    <source>
        <tissue evidence="1">Leaf</tissue>
    </source>
</reference>
<accession>A0A4D6MKJ8</accession>
<protein>
    <submittedName>
        <fullName evidence="1">Uncharacterized protein</fullName>
    </submittedName>
</protein>
<evidence type="ECO:0000313" key="1">
    <source>
        <dbReference type="EMBL" id="QCE00265.1"/>
    </source>
</evidence>